<feature type="compositionally biased region" description="Low complexity" evidence="1">
    <location>
        <begin position="25"/>
        <end position="41"/>
    </location>
</feature>
<dbReference type="AlphaFoldDB" id="A0A9W4DPM6"/>
<protein>
    <submittedName>
        <fullName evidence="2">Uncharacterized protein</fullName>
    </submittedName>
</protein>
<feature type="region of interest" description="Disordered" evidence="1">
    <location>
        <begin position="1"/>
        <end position="62"/>
    </location>
</feature>
<evidence type="ECO:0000313" key="2">
    <source>
        <dbReference type="EMBL" id="CAG6393988.1"/>
    </source>
</evidence>
<dbReference type="Proteomes" id="UP001152519">
    <property type="component" value="Unassembled WGS sequence"/>
</dbReference>
<keyword evidence="3" id="KW-1185">Reference proteome</keyword>
<gene>
    <name evidence="2" type="ORF">SCOCK_230089</name>
</gene>
<reference evidence="2" key="1">
    <citation type="submission" date="2021-05" db="EMBL/GenBank/DDBJ databases">
        <authorList>
            <person name="Arsene-Ploetze F."/>
        </authorList>
    </citation>
    <scope>NUCLEOTIDE SEQUENCE</scope>
    <source>
        <strain evidence="2">DSM 42138</strain>
    </source>
</reference>
<evidence type="ECO:0000313" key="3">
    <source>
        <dbReference type="Proteomes" id="UP001152519"/>
    </source>
</evidence>
<sequence length="86" mass="8773">MRAFRKGHPAAPLGVPPGEAGGYGTARPGTVAGAAARGAPRCGRHGATPRRTGERQLHGASRLAPWPYCSSISSGVHAQPTPPTRP</sequence>
<organism evidence="2 3">
    <name type="scientific">Actinacidiphila cocklensis</name>
    <dbReference type="NCBI Taxonomy" id="887465"/>
    <lineage>
        <taxon>Bacteria</taxon>
        <taxon>Bacillati</taxon>
        <taxon>Actinomycetota</taxon>
        <taxon>Actinomycetes</taxon>
        <taxon>Kitasatosporales</taxon>
        <taxon>Streptomycetaceae</taxon>
        <taxon>Actinacidiphila</taxon>
    </lineage>
</organism>
<proteinExistence type="predicted"/>
<name>A0A9W4DPM6_9ACTN</name>
<comment type="caution">
    <text evidence="2">The sequence shown here is derived from an EMBL/GenBank/DDBJ whole genome shotgun (WGS) entry which is preliminary data.</text>
</comment>
<dbReference type="EMBL" id="CAJSLV010000052">
    <property type="protein sequence ID" value="CAG6393988.1"/>
    <property type="molecule type" value="Genomic_DNA"/>
</dbReference>
<evidence type="ECO:0000256" key="1">
    <source>
        <dbReference type="SAM" id="MobiDB-lite"/>
    </source>
</evidence>
<accession>A0A9W4DPM6</accession>